<evidence type="ECO:0000256" key="6">
    <source>
        <dbReference type="RuleBase" id="RU000716"/>
    </source>
</evidence>
<dbReference type="Gene3D" id="1.10.10.10">
    <property type="entry name" value="Winged helix-like DNA-binding domain superfamily/Winged helix DNA-binding domain"/>
    <property type="match status" value="1"/>
</dbReference>
<dbReference type="PANTHER" id="PTHR43133:SF62">
    <property type="entry name" value="RNA POLYMERASE SIGMA FACTOR SIGZ"/>
    <property type="match status" value="1"/>
</dbReference>
<dbReference type="EMBL" id="CP118246">
    <property type="protein sequence ID" value="WDR03054.1"/>
    <property type="molecule type" value="Genomic_DNA"/>
</dbReference>
<keyword evidence="10" id="KW-1185">Reference proteome</keyword>
<dbReference type="SUPFAM" id="SSF88946">
    <property type="entry name" value="Sigma2 domain of RNA polymerase sigma factors"/>
    <property type="match status" value="1"/>
</dbReference>
<evidence type="ECO:0000256" key="4">
    <source>
        <dbReference type="ARBA" id="ARBA00023125"/>
    </source>
</evidence>
<dbReference type="Gene3D" id="1.10.1740.10">
    <property type="match status" value="1"/>
</dbReference>
<comment type="similarity">
    <text evidence="1 6">Belongs to the sigma-70 factor family. ECF subfamily.</text>
</comment>
<organism evidence="9 10">
    <name type="scientific">Devosia algicola</name>
    <dbReference type="NCBI Taxonomy" id="3026418"/>
    <lineage>
        <taxon>Bacteria</taxon>
        <taxon>Pseudomonadati</taxon>
        <taxon>Pseudomonadota</taxon>
        <taxon>Alphaproteobacteria</taxon>
        <taxon>Hyphomicrobiales</taxon>
        <taxon>Devosiaceae</taxon>
        <taxon>Devosia</taxon>
    </lineage>
</organism>
<evidence type="ECO:0000256" key="3">
    <source>
        <dbReference type="ARBA" id="ARBA00023082"/>
    </source>
</evidence>
<evidence type="ECO:0000256" key="5">
    <source>
        <dbReference type="ARBA" id="ARBA00023163"/>
    </source>
</evidence>
<dbReference type="Proteomes" id="UP001220530">
    <property type="component" value="Chromosome"/>
</dbReference>
<evidence type="ECO:0000313" key="9">
    <source>
        <dbReference type="EMBL" id="WDR03054.1"/>
    </source>
</evidence>
<dbReference type="InterPro" id="IPR007630">
    <property type="entry name" value="RNA_pol_sigma70_r4"/>
</dbReference>
<evidence type="ECO:0000313" key="10">
    <source>
        <dbReference type="Proteomes" id="UP001220530"/>
    </source>
</evidence>
<dbReference type="CDD" id="cd06171">
    <property type="entry name" value="Sigma70_r4"/>
    <property type="match status" value="1"/>
</dbReference>
<dbReference type="RefSeq" id="WP_282219456.1">
    <property type="nucleotide sequence ID" value="NZ_CP118246.1"/>
</dbReference>
<evidence type="ECO:0000256" key="2">
    <source>
        <dbReference type="ARBA" id="ARBA00023015"/>
    </source>
</evidence>
<dbReference type="NCBIfam" id="TIGR02937">
    <property type="entry name" value="sigma70-ECF"/>
    <property type="match status" value="1"/>
</dbReference>
<sequence>MYAIAMSEIGSGKNLGTPSTEPAALLRLIAEQGDKSALSDLFLLYGAKIKGVMLKSGANEALAEDLVQETMLTVWRKAGLYSTSRGAPSTWIFTIARNLRIDQLRRRSNRPYEDLARVEIASEAPSGSAVVEQSQVIARVSLALKALPAEQQEVVHLSFINDIAHSEIATRLGIPLGTVKSRLRLAYDRLRPLLEDLQ</sequence>
<name>A0ABY7YPT8_9HYPH</name>
<gene>
    <name evidence="9" type="ORF">PSQ19_02275</name>
</gene>
<accession>A0ABY7YPT8</accession>
<dbReference type="PROSITE" id="PS01063">
    <property type="entry name" value="SIGMA70_ECF"/>
    <property type="match status" value="1"/>
</dbReference>
<dbReference type="PANTHER" id="PTHR43133">
    <property type="entry name" value="RNA POLYMERASE ECF-TYPE SIGMA FACTO"/>
    <property type="match status" value="1"/>
</dbReference>
<evidence type="ECO:0000259" key="8">
    <source>
        <dbReference type="Pfam" id="PF04545"/>
    </source>
</evidence>
<dbReference type="InterPro" id="IPR014284">
    <property type="entry name" value="RNA_pol_sigma-70_dom"/>
</dbReference>
<dbReference type="SUPFAM" id="SSF88659">
    <property type="entry name" value="Sigma3 and sigma4 domains of RNA polymerase sigma factors"/>
    <property type="match status" value="1"/>
</dbReference>
<evidence type="ECO:0000256" key="1">
    <source>
        <dbReference type="ARBA" id="ARBA00010641"/>
    </source>
</evidence>
<feature type="domain" description="RNA polymerase sigma-70 region 2" evidence="7">
    <location>
        <begin position="42"/>
        <end position="108"/>
    </location>
</feature>
<proteinExistence type="inferred from homology"/>
<dbReference type="InterPro" id="IPR036388">
    <property type="entry name" value="WH-like_DNA-bd_sf"/>
</dbReference>
<keyword evidence="5 6" id="KW-0804">Transcription</keyword>
<feature type="domain" description="RNA polymerase sigma-70 region 4" evidence="8">
    <location>
        <begin position="143"/>
        <end position="191"/>
    </location>
</feature>
<dbReference type="InterPro" id="IPR000838">
    <property type="entry name" value="RNA_pol_sigma70_ECF_CS"/>
</dbReference>
<dbReference type="Pfam" id="PF04542">
    <property type="entry name" value="Sigma70_r2"/>
    <property type="match status" value="1"/>
</dbReference>
<dbReference type="InterPro" id="IPR007627">
    <property type="entry name" value="RNA_pol_sigma70_r2"/>
</dbReference>
<dbReference type="InterPro" id="IPR013324">
    <property type="entry name" value="RNA_pol_sigma_r3/r4-like"/>
</dbReference>
<evidence type="ECO:0000259" key="7">
    <source>
        <dbReference type="Pfam" id="PF04542"/>
    </source>
</evidence>
<protein>
    <recommendedName>
        <fullName evidence="6">RNA polymerase sigma factor</fullName>
    </recommendedName>
</protein>
<reference evidence="9 10" key="1">
    <citation type="submission" date="2023-02" db="EMBL/GenBank/DDBJ databases">
        <title>Devosia algicola sp. nov., isolated from the phycosphere of marine algae.</title>
        <authorList>
            <person name="Kim J.M."/>
            <person name="Lee J.K."/>
            <person name="Choi B.J."/>
            <person name="Bayburt H."/>
            <person name="Jeon C.O."/>
        </authorList>
    </citation>
    <scope>NUCLEOTIDE SEQUENCE [LARGE SCALE GENOMIC DNA]</scope>
    <source>
        <strain evidence="9 10">G20-9</strain>
    </source>
</reference>
<dbReference type="InterPro" id="IPR013325">
    <property type="entry name" value="RNA_pol_sigma_r2"/>
</dbReference>
<dbReference type="InterPro" id="IPR039425">
    <property type="entry name" value="RNA_pol_sigma-70-like"/>
</dbReference>
<keyword evidence="4 6" id="KW-0238">DNA-binding</keyword>
<keyword evidence="3 6" id="KW-0731">Sigma factor</keyword>
<keyword evidence="2 6" id="KW-0805">Transcription regulation</keyword>
<dbReference type="Pfam" id="PF04545">
    <property type="entry name" value="Sigma70_r4"/>
    <property type="match status" value="1"/>
</dbReference>